<dbReference type="InterPro" id="IPR000244">
    <property type="entry name" value="Ribosomal_bL9"/>
</dbReference>
<organism evidence="2">
    <name type="scientific">marine sediment metagenome</name>
    <dbReference type="NCBI Taxonomy" id="412755"/>
    <lineage>
        <taxon>unclassified sequences</taxon>
        <taxon>metagenomes</taxon>
        <taxon>ecological metagenomes</taxon>
    </lineage>
</organism>
<dbReference type="InterPro" id="IPR020069">
    <property type="entry name" value="Ribosomal_bL9_C"/>
</dbReference>
<dbReference type="NCBIfam" id="TIGR00158">
    <property type="entry name" value="L9"/>
    <property type="match status" value="1"/>
</dbReference>
<dbReference type="GO" id="GO:0003735">
    <property type="term" value="F:structural constituent of ribosome"/>
    <property type="evidence" value="ECO:0007669"/>
    <property type="project" value="InterPro"/>
</dbReference>
<sequence>IRAMEHEKRIIEERKKKLVSAAELLAEKISAAELSFTMKSGEEGKLFGSITSMDIAEQLSEKGIEVPKKKISIAEPIKRLGEHSVEVSFGHGVSATVSVNVTAEAE</sequence>
<evidence type="ECO:0000313" key="2">
    <source>
        <dbReference type="EMBL" id="KKK93410.1"/>
    </source>
</evidence>
<dbReference type="InterPro" id="IPR020594">
    <property type="entry name" value="Ribosomal_bL9_bac/chp"/>
</dbReference>
<dbReference type="GO" id="GO:0005840">
    <property type="term" value="C:ribosome"/>
    <property type="evidence" value="ECO:0007669"/>
    <property type="project" value="InterPro"/>
</dbReference>
<feature type="domain" description="Large ribosomal subunit protein bL9 C-terminal" evidence="1">
    <location>
        <begin position="21"/>
        <end position="102"/>
    </location>
</feature>
<gene>
    <name evidence="2" type="ORF">LCGC14_2693150</name>
</gene>
<protein>
    <recommendedName>
        <fullName evidence="1">Large ribosomal subunit protein bL9 C-terminal domain-containing protein</fullName>
    </recommendedName>
</protein>
<dbReference type="EMBL" id="LAZR01047786">
    <property type="protein sequence ID" value="KKK93410.1"/>
    <property type="molecule type" value="Genomic_DNA"/>
</dbReference>
<feature type="non-terminal residue" evidence="2">
    <location>
        <position position="1"/>
    </location>
</feature>
<comment type="caution">
    <text evidence="2">The sequence shown here is derived from an EMBL/GenBank/DDBJ whole genome shotgun (WGS) entry which is preliminary data.</text>
</comment>
<dbReference type="PANTHER" id="PTHR21368">
    <property type="entry name" value="50S RIBOSOMAL PROTEIN L9"/>
    <property type="match status" value="1"/>
</dbReference>
<dbReference type="Pfam" id="PF03948">
    <property type="entry name" value="Ribosomal_L9_C"/>
    <property type="match status" value="1"/>
</dbReference>
<dbReference type="AlphaFoldDB" id="A0A0F9A5F8"/>
<dbReference type="Gene3D" id="3.10.430.100">
    <property type="entry name" value="Ribosomal protein L9, C-terminal domain"/>
    <property type="match status" value="1"/>
</dbReference>
<dbReference type="SUPFAM" id="SSF55653">
    <property type="entry name" value="Ribosomal protein L9 C-domain"/>
    <property type="match status" value="1"/>
</dbReference>
<name>A0A0F9A5F8_9ZZZZ</name>
<dbReference type="InterPro" id="IPR036791">
    <property type="entry name" value="Ribosomal_bL9_C_sf"/>
</dbReference>
<accession>A0A0F9A5F8</accession>
<reference evidence="2" key="1">
    <citation type="journal article" date="2015" name="Nature">
        <title>Complex archaea that bridge the gap between prokaryotes and eukaryotes.</title>
        <authorList>
            <person name="Spang A."/>
            <person name="Saw J.H."/>
            <person name="Jorgensen S.L."/>
            <person name="Zaremba-Niedzwiedzka K."/>
            <person name="Martijn J."/>
            <person name="Lind A.E."/>
            <person name="van Eijk R."/>
            <person name="Schleper C."/>
            <person name="Guy L."/>
            <person name="Ettema T.J."/>
        </authorList>
    </citation>
    <scope>NUCLEOTIDE SEQUENCE</scope>
</reference>
<dbReference type="GO" id="GO:0006412">
    <property type="term" value="P:translation"/>
    <property type="evidence" value="ECO:0007669"/>
    <property type="project" value="InterPro"/>
</dbReference>
<evidence type="ECO:0000259" key="1">
    <source>
        <dbReference type="Pfam" id="PF03948"/>
    </source>
</evidence>
<proteinExistence type="predicted"/>